<comment type="caution">
    <text evidence="9">The sequence shown here is derived from an EMBL/GenBank/DDBJ whole genome shotgun (WGS) entry which is preliminary data.</text>
</comment>
<keyword evidence="10" id="KW-1185">Reference proteome</keyword>
<feature type="domain" description="Xylanolytic transcriptional activator regulatory" evidence="8">
    <location>
        <begin position="8"/>
        <end position="45"/>
    </location>
</feature>
<organism evidence="9 10">
    <name type="scientific">Colletotrichum plurivorum</name>
    <dbReference type="NCBI Taxonomy" id="2175906"/>
    <lineage>
        <taxon>Eukaryota</taxon>
        <taxon>Fungi</taxon>
        <taxon>Dikarya</taxon>
        <taxon>Ascomycota</taxon>
        <taxon>Pezizomycotina</taxon>
        <taxon>Sordariomycetes</taxon>
        <taxon>Hypocreomycetidae</taxon>
        <taxon>Glomerellales</taxon>
        <taxon>Glomerellaceae</taxon>
        <taxon>Colletotrichum</taxon>
        <taxon>Colletotrichum orchidearum species complex</taxon>
    </lineage>
</organism>
<keyword evidence="4" id="KW-0805">Transcription regulation</keyword>
<protein>
    <recommendedName>
        <fullName evidence="8">Xylanolytic transcriptional activator regulatory domain-containing protein</fullName>
    </recommendedName>
</protein>
<keyword evidence="6" id="KW-0804">Transcription</keyword>
<keyword evidence="2" id="KW-0479">Metal-binding</keyword>
<proteinExistence type="predicted"/>
<keyword evidence="7" id="KW-0539">Nucleus</keyword>
<accession>A0A8H6JWD3</accession>
<evidence type="ECO:0000256" key="6">
    <source>
        <dbReference type="ARBA" id="ARBA00023163"/>
    </source>
</evidence>
<evidence type="ECO:0000256" key="3">
    <source>
        <dbReference type="ARBA" id="ARBA00022833"/>
    </source>
</evidence>
<keyword evidence="5" id="KW-0238">DNA-binding</keyword>
<dbReference type="EMBL" id="WIGO01000269">
    <property type="protein sequence ID" value="KAF6820614.1"/>
    <property type="molecule type" value="Genomic_DNA"/>
</dbReference>
<dbReference type="InterPro" id="IPR052202">
    <property type="entry name" value="Yeast_MetPath_Reg"/>
</dbReference>
<sequence length="401" mass="43851">MGTQSSVHRYRRVFWESYLLDRLSSSTLGRPFAIQDGSISARIPDCGLAPAEFLSSRPQSPFHWRIGLGLLRSRTRRALNAMDRGVVPSSSSLDEGSRVGRNVSLLRRFHVQLLDWRAKAPVSEPPTSLYETQEYYELPCQEARLHLRRAIIHKLPPGTRAPPDGLMRQCLQSACAIITSLESLRRDGRVTFTRAYSHLVFVASLVVAYFINTQADHHPGGRQGEGQATGVEWWLSNLEDPALGPGSESLWDTLSTAGHILSWFAANMPDVEVYTGFFHDLKRGIERKCRRPDGTNTQEGQRGPAAESELFAIPSAVAAGLPEMAPCFLNGSGLGGTGLDDGHDPAFVRPWGLDAGYQPLPGGVGTGLDLGDISWPFSDMLGMEGVGGDISGYVWDAAIYC</sequence>
<dbReference type="GO" id="GO:0000981">
    <property type="term" value="F:DNA-binding transcription factor activity, RNA polymerase II-specific"/>
    <property type="evidence" value="ECO:0007669"/>
    <property type="project" value="TreeGrafter"/>
</dbReference>
<keyword evidence="3" id="KW-0862">Zinc</keyword>
<name>A0A8H6JWD3_9PEZI</name>
<evidence type="ECO:0000256" key="1">
    <source>
        <dbReference type="ARBA" id="ARBA00004123"/>
    </source>
</evidence>
<comment type="subcellular location">
    <subcellularLocation>
        <location evidence="1">Nucleus</location>
    </subcellularLocation>
</comment>
<dbReference type="InterPro" id="IPR007219">
    <property type="entry name" value="XnlR_reg_dom"/>
</dbReference>
<dbReference type="PANTHER" id="PTHR47782:SF14">
    <property type="entry name" value="ZN(II)2CYS6 TRANSCRIPTION FACTOR (EUROFUNG)"/>
    <property type="match status" value="1"/>
</dbReference>
<dbReference type="GO" id="GO:0045944">
    <property type="term" value="P:positive regulation of transcription by RNA polymerase II"/>
    <property type="evidence" value="ECO:0007669"/>
    <property type="project" value="TreeGrafter"/>
</dbReference>
<reference evidence="9" key="1">
    <citation type="journal article" date="2020" name="Phytopathology">
        <title>Genome Sequence Resources of Colletotrichum truncatum, C. plurivorum, C. musicola, and C. sojae: Four Species Pathogenic to Soybean (Glycine max).</title>
        <authorList>
            <person name="Rogerio F."/>
            <person name="Boufleur T.R."/>
            <person name="Ciampi-Guillardi M."/>
            <person name="Sukno S.A."/>
            <person name="Thon M.R."/>
            <person name="Massola Junior N.S."/>
            <person name="Baroncelli R."/>
        </authorList>
    </citation>
    <scope>NUCLEOTIDE SEQUENCE</scope>
    <source>
        <strain evidence="9">LFN00145</strain>
    </source>
</reference>
<gene>
    <name evidence="9" type="ORF">CPLU01_12703</name>
</gene>
<dbReference type="GO" id="GO:0005634">
    <property type="term" value="C:nucleus"/>
    <property type="evidence" value="ECO:0007669"/>
    <property type="project" value="UniProtKB-SubCell"/>
</dbReference>
<dbReference type="Pfam" id="PF04082">
    <property type="entry name" value="Fungal_trans"/>
    <property type="match status" value="1"/>
</dbReference>
<dbReference type="GO" id="GO:0008270">
    <property type="term" value="F:zinc ion binding"/>
    <property type="evidence" value="ECO:0007669"/>
    <property type="project" value="InterPro"/>
</dbReference>
<evidence type="ECO:0000259" key="8">
    <source>
        <dbReference type="Pfam" id="PF04082"/>
    </source>
</evidence>
<dbReference type="GO" id="GO:0006351">
    <property type="term" value="P:DNA-templated transcription"/>
    <property type="evidence" value="ECO:0007669"/>
    <property type="project" value="InterPro"/>
</dbReference>
<dbReference type="GO" id="GO:0043565">
    <property type="term" value="F:sequence-specific DNA binding"/>
    <property type="evidence" value="ECO:0007669"/>
    <property type="project" value="TreeGrafter"/>
</dbReference>
<dbReference type="PANTHER" id="PTHR47782">
    <property type="entry name" value="ZN(II)2CYS6 TRANSCRIPTION FACTOR (EUROFUNG)-RELATED"/>
    <property type="match status" value="1"/>
</dbReference>
<dbReference type="AlphaFoldDB" id="A0A8H6JWD3"/>
<evidence type="ECO:0000256" key="7">
    <source>
        <dbReference type="ARBA" id="ARBA00023242"/>
    </source>
</evidence>
<evidence type="ECO:0000313" key="9">
    <source>
        <dbReference type="EMBL" id="KAF6820614.1"/>
    </source>
</evidence>
<evidence type="ECO:0000256" key="2">
    <source>
        <dbReference type="ARBA" id="ARBA00022723"/>
    </source>
</evidence>
<dbReference type="Proteomes" id="UP000654918">
    <property type="component" value="Unassembled WGS sequence"/>
</dbReference>
<dbReference type="CDD" id="cd12148">
    <property type="entry name" value="fungal_TF_MHR"/>
    <property type="match status" value="1"/>
</dbReference>
<evidence type="ECO:0000313" key="10">
    <source>
        <dbReference type="Proteomes" id="UP000654918"/>
    </source>
</evidence>
<evidence type="ECO:0000256" key="5">
    <source>
        <dbReference type="ARBA" id="ARBA00023125"/>
    </source>
</evidence>
<evidence type="ECO:0000256" key="4">
    <source>
        <dbReference type="ARBA" id="ARBA00023015"/>
    </source>
</evidence>